<reference evidence="1 2" key="1">
    <citation type="journal article" date="2017" name="Mycologia">
        <title>Bifiguratus adelaidae, gen. et sp. nov., a new member of Mucoromycotina in endophytic and soil-dwelling habitats.</title>
        <authorList>
            <person name="Torres-Cruz T.J."/>
            <person name="Billingsley Tobias T.L."/>
            <person name="Almatruk M."/>
            <person name="Hesse C."/>
            <person name="Kuske C.R."/>
            <person name="Desiro A."/>
            <person name="Benucci G.M."/>
            <person name="Bonito G."/>
            <person name="Stajich J.E."/>
            <person name="Dunlap C."/>
            <person name="Arnold A.E."/>
            <person name="Porras-Alfaro A."/>
        </authorList>
    </citation>
    <scope>NUCLEOTIDE SEQUENCE [LARGE SCALE GENOMIC DNA]</scope>
    <source>
        <strain evidence="1 2">AZ0501</strain>
    </source>
</reference>
<dbReference type="Proteomes" id="UP000242875">
    <property type="component" value="Unassembled WGS sequence"/>
</dbReference>
<evidence type="ECO:0000313" key="2">
    <source>
        <dbReference type="Proteomes" id="UP000242875"/>
    </source>
</evidence>
<organism evidence="1 2">
    <name type="scientific">Bifiguratus adelaidae</name>
    <dbReference type="NCBI Taxonomy" id="1938954"/>
    <lineage>
        <taxon>Eukaryota</taxon>
        <taxon>Fungi</taxon>
        <taxon>Fungi incertae sedis</taxon>
        <taxon>Mucoromycota</taxon>
        <taxon>Mucoromycotina</taxon>
        <taxon>Endogonomycetes</taxon>
        <taxon>Endogonales</taxon>
        <taxon>Endogonales incertae sedis</taxon>
        <taxon>Bifiguratus</taxon>
    </lineage>
</organism>
<evidence type="ECO:0000313" key="1">
    <source>
        <dbReference type="EMBL" id="OZJ02087.1"/>
    </source>
</evidence>
<keyword evidence="2" id="KW-1185">Reference proteome</keyword>
<dbReference type="AlphaFoldDB" id="A0A261XUN8"/>
<gene>
    <name evidence="1" type="ORF">BZG36_04579</name>
</gene>
<comment type="caution">
    <text evidence="1">The sequence shown here is derived from an EMBL/GenBank/DDBJ whole genome shotgun (WGS) entry which is preliminary data.</text>
</comment>
<sequence length="182" mass="20976">MAHEDEMRAIQTAMHRLVIQVLLRRYPFVFCAEAAKMYQQQAQYIPHIVSSIKFIHDNEQRRRDDITNSTEDDGPGDGAFDLEQMTERMHRECARTAEKYAFARVAKRKAAVTVMHHVLPCDCGDPTSAIEVSEVSKGPELEDVQIASFDDDMEDLDFGEEWSDEEDLLKSELYNEPADWTF</sequence>
<protein>
    <submittedName>
        <fullName evidence="1">Uncharacterized protein</fullName>
    </submittedName>
</protein>
<accession>A0A261XUN8</accession>
<dbReference type="EMBL" id="MVBO01000190">
    <property type="protein sequence ID" value="OZJ02087.1"/>
    <property type="molecule type" value="Genomic_DNA"/>
</dbReference>
<proteinExistence type="predicted"/>
<name>A0A261XUN8_9FUNG</name>